<evidence type="ECO:0000313" key="3">
    <source>
        <dbReference type="Proteomes" id="UP001500621"/>
    </source>
</evidence>
<accession>A0ABP8X4R5</accession>
<proteinExistence type="predicted"/>
<dbReference type="Proteomes" id="UP001500621">
    <property type="component" value="Unassembled WGS sequence"/>
</dbReference>
<organism evidence="2 3">
    <name type="scientific">Nocardioides nanhaiensis</name>
    <dbReference type="NCBI Taxonomy" id="1476871"/>
    <lineage>
        <taxon>Bacteria</taxon>
        <taxon>Bacillati</taxon>
        <taxon>Actinomycetota</taxon>
        <taxon>Actinomycetes</taxon>
        <taxon>Propionibacteriales</taxon>
        <taxon>Nocardioidaceae</taxon>
        <taxon>Nocardioides</taxon>
    </lineage>
</organism>
<evidence type="ECO:0000256" key="1">
    <source>
        <dbReference type="SAM" id="MobiDB-lite"/>
    </source>
</evidence>
<sequence length="109" mass="11636">MGGGWGKQGSGVPLAQRPRGGHEAVDRLGDLPPQGEDEPPALPAAEQCPARHCWVADADRHGVKRPGLLVEWRAGAGGWEGRVVYAASLRPGAWCLVEEWLPSSRLTPL</sequence>
<protein>
    <submittedName>
        <fullName evidence="2">Uncharacterized protein</fullName>
    </submittedName>
</protein>
<keyword evidence="3" id="KW-1185">Reference proteome</keyword>
<feature type="compositionally biased region" description="Basic and acidic residues" evidence="1">
    <location>
        <begin position="20"/>
        <end position="29"/>
    </location>
</feature>
<gene>
    <name evidence="2" type="ORF">GCM10023226_42360</name>
</gene>
<comment type="caution">
    <text evidence="2">The sequence shown here is derived from an EMBL/GenBank/DDBJ whole genome shotgun (WGS) entry which is preliminary data.</text>
</comment>
<reference evidence="3" key="1">
    <citation type="journal article" date="2019" name="Int. J. Syst. Evol. Microbiol.">
        <title>The Global Catalogue of Microorganisms (GCM) 10K type strain sequencing project: providing services to taxonomists for standard genome sequencing and annotation.</title>
        <authorList>
            <consortium name="The Broad Institute Genomics Platform"/>
            <consortium name="The Broad Institute Genome Sequencing Center for Infectious Disease"/>
            <person name="Wu L."/>
            <person name="Ma J."/>
        </authorList>
    </citation>
    <scope>NUCLEOTIDE SEQUENCE [LARGE SCALE GENOMIC DNA]</scope>
    <source>
        <strain evidence="3">JCM 18127</strain>
    </source>
</reference>
<dbReference type="RefSeq" id="WP_345272196.1">
    <property type="nucleotide sequence ID" value="NZ_BAABIM010000005.1"/>
</dbReference>
<evidence type="ECO:0000313" key="2">
    <source>
        <dbReference type="EMBL" id="GAA4699140.1"/>
    </source>
</evidence>
<dbReference type="EMBL" id="BAABIM010000005">
    <property type="protein sequence ID" value="GAA4699140.1"/>
    <property type="molecule type" value="Genomic_DNA"/>
</dbReference>
<name>A0ABP8X4R5_9ACTN</name>
<feature type="region of interest" description="Disordered" evidence="1">
    <location>
        <begin position="1"/>
        <end position="45"/>
    </location>
</feature>